<dbReference type="RefSeq" id="WP_163464298.1">
    <property type="nucleotide sequence ID" value="NZ_JAAAMG010000013.1"/>
</dbReference>
<dbReference type="Proteomes" id="UP000469011">
    <property type="component" value="Unassembled WGS sequence"/>
</dbReference>
<dbReference type="EMBL" id="JAAAMG010000013">
    <property type="protein sequence ID" value="NDW05915.1"/>
    <property type="molecule type" value="Genomic_DNA"/>
</dbReference>
<accession>A0A6N9T6S3</accession>
<keyword evidence="1" id="KW-0808">Transferase</keyword>
<sequence length="314" mass="33011">MERPARPVIGFGALSVDDIIYVDAPLQAGKGRVLRRTRAFGGNVATALVAVARLGGAASFVGWLNEAPDDEVVQELRASGVRLDDAPRAAGCQPIRATITVGSDGDRFIAYDDDVRLGTSPDLSDAILTAAGALLIDGYAIRSSDVVRRARDLGVPVIADIEWTAGEATNLLLEVSDHLVLPIGFARRHTRRQAPGDVLADLWSDTRSAVILTDGAEGAYLLEAGGRPRHLPAHPVAVVDTTGAGDCFHGAYAHALVQKRSIGDCVRFAAATAAISVGGRGGREALPSAEAVEQLLGRDDAPGFRDLRSEVEVR</sequence>
<dbReference type="SUPFAM" id="SSF53613">
    <property type="entry name" value="Ribokinase-like"/>
    <property type="match status" value="1"/>
</dbReference>
<keyword evidence="5" id="KW-1185">Reference proteome</keyword>
<comment type="caution">
    <text evidence="4">The sequence shown here is derived from an EMBL/GenBank/DDBJ whole genome shotgun (WGS) entry which is preliminary data.</text>
</comment>
<organism evidence="4 5">
    <name type="scientific">Jiella pacifica</name>
    <dbReference type="NCBI Taxonomy" id="2696469"/>
    <lineage>
        <taxon>Bacteria</taxon>
        <taxon>Pseudomonadati</taxon>
        <taxon>Pseudomonadota</taxon>
        <taxon>Alphaproteobacteria</taxon>
        <taxon>Hyphomicrobiales</taxon>
        <taxon>Aurantimonadaceae</taxon>
        <taxon>Jiella</taxon>
    </lineage>
</organism>
<protein>
    <submittedName>
        <fullName evidence="4">Permease</fullName>
    </submittedName>
</protein>
<proteinExistence type="predicted"/>
<dbReference type="Gene3D" id="3.40.1190.20">
    <property type="match status" value="1"/>
</dbReference>
<dbReference type="AlphaFoldDB" id="A0A6N9T6S3"/>
<name>A0A6N9T6S3_9HYPH</name>
<keyword evidence="2" id="KW-0418">Kinase</keyword>
<dbReference type="InterPro" id="IPR011611">
    <property type="entry name" value="PfkB_dom"/>
</dbReference>
<dbReference type="PANTHER" id="PTHR10584:SF157">
    <property type="entry name" value="SULFOFRUCTOSE KINASE"/>
    <property type="match status" value="1"/>
</dbReference>
<dbReference type="PANTHER" id="PTHR10584">
    <property type="entry name" value="SUGAR KINASE"/>
    <property type="match status" value="1"/>
</dbReference>
<gene>
    <name evidence="4" type="ORF">GTK09_15960</name>
</gene>
<evidence type="ECO:0000259" key="3">
    <source>
        <dbReference type="Pfam" id="PF00294"/>
    </source>
</evidence>
<dbReference type="InterPro" id="IPR002173">
    <property type="entry name" value="Carboh/pur_kinase_PfkB_CS"/>
</dbReference>
<evidence type="ECO:0000313" key="5">
    <source>
        <dbReference type="Proteomes" id="UP000469011"/>
    </source>
</evidence>
<evidence type="ECO:0000256" key="1">
    <source>
        <dbReference type="ARBA" id="ARBA00022679"/>
    </source>
</evidence>
<dbReference type="PROSITE" id="PS00584">
    <property type="entry name" value="PFKB_KINASES_2"/>
    <property type="match status" value="1"/>
</dbReference>
<dbReference type="InterPro" id="IPR029056">
    <property type="entry name" value="Ribokinase-like"/>
</dbReference>
<dbReference type="Pfam" id="PF00294">
    <property type="entry name" value="PfkB"/>
    <property type="match status" value="1"/>
</dbReference>
<dbReference type="GO" id="GO:0016301">
    <property type="term" value="F:kinase activity"/>
    <property type="evidence" value="ECO:0007669"/>
    <property type="project" value="UniProtKB-KW"/>
</dbReference>
<feature type="domain" description="Carbohydrate kinase PfkB" evidence="3">
    <location>
        <begin position="14"/>
        <end position="288"/>
    </location>
</feature>
<dbReference type="GO" id="GO:0005829">
    <property type="term" value="C:cytosol"/>
    <property type="evidence" value="ECO:0007669"/>
    <property type="project" value="TreeGrafter"/>
</dbReference>
<evidence type="ECO:0000256" key="2">
    <source>
        <dbReference type="ARBA" id="ARBA00022777"/>
    </source>
</evidence>
<reference evidence="4 5" key="1">
    <citation type="submission" date="2020-01" db="EMBL/GenBank/DDBJ databases">
        <title>Jiella pacifica sp. nov.</title>
        <authorList>
            <person name="Xue Z."/>
            <person name="Zhu S."/>
            <person name="Chen J."/>
            <person name="Yang J."/>
        </authorList>
    </citation>
    <scope>NUCLEOTIDE SEQUENCE [LARGE SCALE GENOMIC DNA]</scope>
    <source>
        <strain evidence="4 5">40Bstr34</strain>
    </source>
</reference>
<evidence type="ECO:0000313" key="4">
    <source>
        <dbReference type="EMBL" id="NDW05915.1"/>
    </source>
</evidence>